<reference evidence="1" key="2">
    <citation type="journal article" date="2021" name="Data Brief">
        <title>Draft genome sequence data of the facultative, thermophilic, xylanolytic bacterium Paenibacillus sp. strain DA-C8.</title>
        <authorList>
            <person name="Chhe C."/>
            <person name="Uke A."/>
            <person name="Baramee S."/>
            <person name="Ungkulpasvich U."/>
            <person name="Tachaapaikoon C."/>
            <person name="Pason P."/>
            <person name="Waeonukul R."/>
            <person name="Ratanakhanokchai K."/>
            <person name="Kosugi A."/>
        </authorList>
    </citation>
    <scope>NUCLEOTIDE SEQUENCE</scope>
    <source>
        <strain evidence="1">DA-C8</strain>
    </source>
</reference>
<dbReference type="AlphaFoldDB" id="A0A916VEU4"/>
<evidence type="ECO:0000313" key="1">
    <source>
        <dbReference type="EMBL" id="GFR36979.1"/>
    </source>
</evidence>
<comment type="caution">
    <text evidence="1">The sequence shown here is derived from an EMBL/GenBank/DDBJ whole genome shotgun (WGS) entry which is preliminary data.</text>
</comment>
<sequence length="49" mass="5445">MVMGRWVMDAALFTRVQDGSYADLAHDLGFSMFGAPNGTPKTRRLNRDA</sequence>
<proteinExistence type="predicted"/>
<keyword evidence="2" id="KW-1185">Reference proteome</keyword>
<reference evidence="1" key="1">
    <citation type="submission" date="2020-08" db="EMBL/GenBank/DDBJ databases">
        <authorList>
            <person name="Uke A."/>
            <person name="Chhe C."/>
            <person name="Baramee S."/>
            <person name="Kosugi A."/>
        </authorList>
    </citation>
    <scope>NUCLEOTIDE SEQUENCE</scope>
    <source>
        <strain evidence="1">DA-C8</strain>
    </source>
</reference>
<dbReference type="Proteomes" id="UP000654993">
    <property type="component" value="Unassembled WGS sequence"/>
</dbReference>
<protein>
    <submittedName>
        <fullName evidence="1">Uncharacterized protein</fullName>
    </submittedName>
</protein>
<dbReference type="EMBL" id="BMAQ01000002">
    <property type="protein sequence ID" value="GFR36979.1"/>
    <property type="molecule type" value="Genomic_DNA"/>
</dbReference>
<name>A0A916VEU4_9BACL</name>
<gene>
    <name evidence="1" type="ORF">PRECH8_02750</name>
</gene>
<evidence type="ECO:0000313" key="2">
    <source>
        <dbReference type="Proteomes" id="UP000654993"/>
    </source>
</evidence>
<accession>A0A916VEU4</accession>
<organism evidence="1 2">
    <name type="scientific">Insulibacter thermoxylanivorax</name>
    <dbReference type="NCBI Taxonomy" id="2749268"/>
    <lineage>
        <taxon>Bacteria</taxon>
        <taxon>Bacillati</taxon>
        <taxon>Bacillota</taxon>
        <taxon>Bacilli</taxon>
        <taxon>Bacillales</taxon>
        <taxon>Paenibacillaceae</taxon>
        <taxon>Insulibacter</taxon>
    </lineage>
</organism>